<dbReference type="EMBL" id="MIGC01001816">
    <property type="protein sequence ID" value="PHJ22112.1"/>
    <property type="molecule type" value="Genomic_DNA"/>
</dbReference>
<evidence type="ECO:0000313" key="2">
    <source>
        <dbReference type="Proteomes" id="UP000221165"/>
    </source>
</evidence>
<dbReference type="VEuPathDB" id="ToxoDB:CSUI_004044"/>
<accession>A0A2C6L2L8</accession>
<sequence length="68" mass="7664">LGKIKVAPQTRTRAWSGTWALWLIHLSESNEVRRDIKFVVNGPHCTLDDVFVSPFCPSVPGPSRLWCS</sequence>
<gene>
    <name evidence="1" type="ORF">CSUI_004044</name>
</gene>
<evidence type="ECO:0000313" key="1">
    <source>
        <dbReference type="EMBL" id="PHJ22112.1"/>
    </source>
</evidence>
<feature type="non-terminal residue" evidence="1">
    <location>
        <position position="1"/>
    </location>
</feature>
<proteinExistence type="predicted"/>
<dbReference type="GeneID" id="94427450"/>
<organism evidence="1 2">
    <name type="scientific">Cystoisospora suis</name>
    <dbReference type="NCBI Taxonomy" id="483139"/>
    <lineage>
        <taxon>Eukaryota</taxon>
        <taxon>Sar</taxon>
        <taxon>Alveolata</taxon>
        <taxon>Apicomplexa</taxon>
        <taxon>Conoidasida</taxon>
        <taxon>Coccidia</taxon>
        <taxon>Eucoccidiorida</taxon>
        <taxon>Eimeriorina</taxon>
        <taxon>Sarcocystidae</taxon>
        <taxon>Cystoisospora</taxon>
    </lineage>
</organism>
<protein>
    <submittedName>
        <fullName evidence="1">Uncharacterized protein</fullName>
    </submittedName>
</protein>
<reference evidence="1 2" key="1">
    <citation type="journal article" date="2017" name="Int. J. Parasitol.">
        <title>The genome of the protozoan parasite Cystoisospora suis and a reverse vaccinology approach to identify vaccine candidates.</title>
        <authorList>
            <person name="Palmieri N."/>
            <person name="Shrestha A."/>
            <person name="Ruttkowski B."/>
            <person name="Beck T."/>
            <person name="Vogl C."/>
            <person name="Tomley F."/>
            <person name="Blake D.P."/>
            <person name="Joachim A."/>
        </authorList>
    </citation>
    <scope>NUCLEOTIDE SEQUENCE [LARGE SCALE GENOMIC DNA]</scope>
    <source>
        <strain evidence="1 2">Wien I</strain>
    </source>
</reference>
<name>A0A2C6L2L8_9APIC</name>
<comment type="caution">
    <text evidence="1">The sequence shown here is derived from an EMBL/GenBank/DDBJ whole genome shotgun (WGS) entry which is preliminary data.</text>
</comment>
<dbReference type="AlphaFoldDB" id="A0A2C6L2L8"/>
<dbReference type="RefSeq" id="XP_067923789.1">
    <property type="nucleotide sequence ID" value="XM_068064239.1"/>
</dbReference>
<keyword evidence="2" id="KW-1185">Reference proteome</keyword>
<dbReference type="Proteomes" id="UP000221165">
    <property type="component" value="Unassembled WGS sequence"/>
</dbReference>